<name>A0A9X4KID0_9BACL</name>
<feature type="domain" description="SLH" evidence="1">
    <location>
        <begin position="1"/>
        <end position="31"/>
    </location>
</feature>
<proteinExistence type="predicted"/>
<dbReference type="PROSITE" id="PS51272">
    <property type="entry name" value="SLH"/>
    <property type="match status" value="1"/>
</dbReference>
<sequence length="31" mass="3386">MIDGSEDGTFSPKGMTTRAQAANVIYKLLNR</sequence>
<gene>
    <name evidence="2" type="ORF">OMP38_18455</name>
</gene>
<organism evidence="2 3">
    <name type="scientific">Cohnella ginsengisoli</name>
    <dbReference type="NCBI Taxonomy" id="425004"/>
    <lineage>
        <taxon>Bacteria</taxon>
        <taxon>Bacillati</taxon>
        <taxon>Bacillota</taxon>
        <taxon>Bacilli</taxon>
        <taxon>Bacillales</taxon>
        <taxon>Paenibacillaceae</taxon>
        <taxon>Cohnella</taxon>
    </lineage>
</organism>
<evidence type="ECO:0000313" key="3">
    <source>
        <dbReference type="Proteomes" id="UP001153387"/>
    </source>
</evidence>
<evidence type="ECO:0000313" key="2">
    <source>
        <dbReference type="EMBL" id="MDG0792638.1"/>
    </source>
</evidence>
<comment type="caution">
    <text evidence="2">The sequence shown here is derived from an EMBL/GenBank/DDBJ whole genome shotgun (WGS) entry which is preliminary data.</text>
</comment>
<dbReference type="Proteomes" id="UP001153387">
    <property type="component" value="Unassembled WGS sequence"/>
</dbReference>
<keyword evidence="3" id="KW-1185">Reference proteome</keyword>
<evidence type="ECO:0000259" key="1">
    <source>
        <dbReference type="PROSITE" id="PS51272"/>
    </source>
</evidence>
<dbReference type="RefSeq" id="WP_277566414.1">
    <property type="nucleotide sequence ID" value="NZ_JAPDHZ010000003.1"/>
</dbReference>
<dbReference type="InterPro" id="IPR001119">
    <property type="entry name" value="SLH_dom"/>
</dbReference>
<accession>A0A9X4KID0</accession>
<dbReference type="EMBL" id="JAPDHZ010000003">
    <property type="protein sequence ID" value="MDG0792638.1"/>
    <property type="molecule type" value="Genomic_DNA"/>
</dbReference>
<protein>
    <submittedName>
        <fullName evidence="2">S-layer homology domain-containing protein</fullName>
    </submittedName>
</protein>
<dbReference type="AlphaFoldDB" id="A0A9X4KID0"/>
<dbReference type="Pfam" id="PF00395">
    <property type="entry name" value="SLH"/>
    <property type="match status" value="1"/>
</dbReference>
<reference evidence="2 3" key="1">
    <citation type="submission" date="2022-10" db="EMBL/GenBank/DDBJ databases">
        <title>Comparative genomic analysis of Cohnella hashimotonis sp. nov., isolated from the International Space Station.</title>
        <authorList>
            <person name="Simpson A."/>
            <person name="Venkateswaran K."/>
        </authorList>
    </citation>
    <scope>NUCLEOTIDE SEQUENCE [LARGE SCALE GENOMIC DNA]</scope>
    <source>
        <strain evidence="2 3">DSM 18997</strain>
    </source>
</reference>